<dbReference type="InterPro" id="IPR003696">
    <property type="entry name" value="Carbtransf_dom"/>
</dbReference>
<dbReference type="InterPro" id="IPR043129">
    <property type="entry name" value="ATPase_NBD"/>
</dbReference>
<sequence length="620" mass="68375">MGNTILGIAGYYHDAAAALVRDGEIVAAAQEERFTRRKHDPSFPVNAINYCLEEGFVDAADLDAIVFYDNPLLTFDRVVQNACAGLRQGPAAGARDLFVQAAGAVLGDKIWVNEHVRQTLGTLGRAGRVLFAEHHMAHAASAFYPSPFDSAAVLTIDGVGEWATTTLGTGRGRTLELFAEIDYPHSLGLLYSAFTSFCGFKVNSGEYKLMGLAPYGRPRYAGRIREHLIDVRTDGSYRLDMSCFGWLDGMAMPGPRFADLFDGPARQPETPITRREMDLAASIQQVTEDIVLKTARHLRRLSGERNLVLAGGVALNCVANGKLAAAGIFDGIWVQPAAGDAGGALGAALLAHHMAFEAPRRRTHGEGDAQRGSYLGPRYSSEEILAFLDRKGYPYRRIVDRDERLAVVAEALAAGKIAGWLSGRMEFGPRALGARSILGDPRNPRTQATMNLKIKFRESFRPFAPAVLRERCAEYFDFDGDSPYMLMVAPVNATRCVPMDTNAFEAGDDDMMAVINQPRSDIPAVTHVDYSARIQTVDRDSHPEFRALIEAFERLTGCPLLVNTSFNVRGEPIVCSPQDAYRCFMRTEMDVLVLEDVVLWRREQPPLPDDEDWRKTYELD</sequence>
<dbReference type="CDD" id="cd24098">
    <property type="entry name" value="ASKHA_NBD_TobZ_N"/>
    <property type="match status" value="1"/>
</dbReference>
<evidence type="ECO:0000259" key="3">
    <source>
        <dbReference type="Pfam" id="PF16861"/>
    </source>
</evidence>
<feature type="domain" description="Carbamoyltransferase" evidence="2">
    <location>
        <begin position="5"/>
        <end position="349"/>
    </location>
</feature>
<gene>
    <name evidence="4" type="ORF">NX786_25390</name>
</gene>
<comment type="similarity">
    <text evidence="1">Belongs to the NodU/CmcH family.</text>
</comment>
<dbReference type="InterPro" id="IPR051338">
    <property type="entry name" value="NodU/CmcH_Carbamoyltrnsfr"/>
</dbReference>
<proteinExistence type="inferred from homology"/>
<dbReference type="Pfam" id="PF02543">
    <property type="entry name" value="Carbam_trans_N"/>
    <property type="match status" value="1"/>
</dbReference>
<dbReference type="InterPro" id="IPR038152">
    <property type="entry name" value="Carbam_trans_C_sf"/>
</dbReference>
<evidence type="ECO:0000256" key="1">
    <source>
        <dbReference type="ARBA" id="ARBA00006129"/>
    </source>
</evidence>
<dbReference type="Gene3D" id="3.30.420.40">
    <property type="match status" value="2"/>
</dbReference>
<evidence type="ECO:0000313" key="5">
    <source>
        <dbReference type="Proteomes" id="UP001165263"/>
    </source>
</evidence>
<accession>A0ABT2C7M8</accession>
<dbReference type="RefSeq" id="WP_259451689.1">
    <property type="nucleotide sequence ID" value="NZ_CP119520.1"/>
</dbReference>
<dbReference type="Pfam" id="PF16861">
    <property type="entry name" value="Carbam_trans_C"/>
    <property type="match status" value="1"/>
</dbReference>
<dbReference type="Gene3D" id="3.90.870.20">
    <property type="entry name" value="Carbamoyltransferase, C-terminal domain"/>
    <property type="match status" value="1"/>
</dbReference>
<name>A0ABT2C7M8_9BURK</name>
<dbReference type="PANTHER" id="PTHR34847">
    <property type="entry name" value="NODULATION PROTEIN U"/>
    <property type="match status" value="1"/>
</dbReference>
<dbReference type="Proteomes" id="UP001165263">
    <property type="component" value="Unassembled WGS sequence"/>
</dbReference>
<dbReference type="SUPFAM" id="SSF53067">
    <property type="entry name" value="Actin-like ATPase domain"/>
    <property type="match status" value="1"/>
</dbReference>
<reference evidence="4" key="1">
    <citation type="submission" date="2022-08" db="EMBL/GenBank/DDBJ databases">
        <title>Reclassification of Massilia species as members of the genera Telluria, Duganella, Pseudoduganella, Mokoshia gen. nov. and Zemynaea gen. nov. using orthogonal and non-orthogonal genome-based approaches.</title>
        <authorList>
            <person name="Bowman J.P."/>
        </authorList>
    </citation>
    <scope>NUCLEOTIDE SEQUENCE</scope>
    <source>
        <strain evidence="4">LMG 11547</strain>
    </source>
</reference>
<protein>
    <submittedName>
        <fullName evidence="4">Carbamoyltransferase</fullName>
    </submittedName>
</protein>
<dbReference type="PANTHER" id="PTHR34847:SF1">
    <property type="entry name" value="NODULATION PROTEIN U"/>
    <property type="match status" value="1"/>
</dbReference>
<comment type="caution">
    <text evidence="4">The sequence shown here is derived from an EMBL/GenBank/DDBJ whole genome shotgun (WGS) entry which is preliminary data.</text>
</comment>
<feature type="domain" description="Carbamoyltransferase C-terminal" evidence="3">
    <location>
        <begin position="409"/>
        <end position="599"/>
    </location>
</feature>
<evidence type="ECO:0000259" key="2">
    <source>
        <dbReference type="Pfam" id="PF02543"/>
    </source>
</evidence>
<organism evidence="4 5">
    <name type="scientific">Telluria mixta</name>
    <dbReference type="NCBI Taxonomy" id="34071"/>
    <lineage>
        <taxon>Bacteria</taxon>
        <taxon>Pseudomonadati</taxon>
        <taxon>Pseudomonadota</taxon>
        <taxon>Betaproteobacteria</taxon>
        <taxon>Burkholderiales</taxon>
        <taxon>Oxalobacteraceae</taxon>
        <taxon>Telluria group</taxon>
        <taxon>Telluria</taxon>
    </lineage>
</organism>
<keyword evidence="5" id="KW-1185">Reference proteome</keyword>
<evidence type="ECO:0000313" key="4">
    <source>
        <dbReference type="EMBL" id="MCS0632674.1"/>
    </source>
</evidence>
<dbReference type="InterPro" id="IPR031730">
    <property type="entry name" value="Carbam_trans_C"/>
</dbReference>
<dbReference type="EMBL" id="JANUHC010000010">
    <property type="protein sequence ID" value="MCS0632674.1"/>
    <property type="molecule type" value="Genomic_DNA"/>
</dbReference>